<dbReference type="AlphaFoldDB" id="A0A6B2E6P9"/>
<proteinExistence type="predicted"/>
<feature type="compositionally biased region" description="Basic and acidic residues" evidence="5">
    <location>
        <begin position="111"/>
        <end position="123"/>
    </location>
</feature>
<dbReference type="GO" id="GO:0005634">
    <property type="term" value="C:nucleus"/>
    <property type="evidence" value="ECO:0007669"/>
    <property type="project" value="TreeGrafter"/>
</dbReference>
<evidence type="ECO:0000313" key="7">
    <source>
        <dbReference type="EMBL" id="NBJ58891.1"/>
    </source>
</evidence>
<dbReference type="InterPro" id="IPR000837">
    <property type="entry name" value="AP-1"/>
</dbReference>
<keyword evidence="1" id="KW-0805">Transcription regulation</keyword>
<feature type="region of interest" description="Disordered" evidence="5">
    <location>
        <begin position="96"/>
        <end position="162"/>
    </location>
</feature>
<dbReference type="PANTHER" id="PTHR23351:SF24">
    <property type="entry name" value="ACTIVATING TRANSCRIPTION FACTOR 3-RELATED"/>
    <property type="match status" value="1"/>
</dbReference>
<dbReference type="PROSITE" id="PS00036">
    <property type="entry name" value="BZIP_BASIC"/>
    <property type="match status" value="1"/>
</dbReference>
<name>A0A6B2E6P9_9DIPT</name>
<evidence type="ECO:0000256" key="5">
    <source>
        <dbReference type="SAM" id="MobiDB-lite"/>
    </source>
</evidence>
<dbReference type="SMART" id="SM00338">
    <property type="entry name" value="BRLZ"/>
    <property type="match status" value="1"/>
</dbReference>
<reference evidence="7" key="1">
    <citation type="submission" date="2019-10" db="EMBL/GenBank/DDBJ databases">
        <title>Short sand fly seasons in Tbilisi, Georgia, hinder development of host immunity to saliva of the visceral leishmaniasis vector Phlebotomus kandelakii.</title>
        <authorList>
            <person name="Oliveira F."/>
            <person name="Giorgobiani E."/>
            <person name="Guimaraes-Costa A.B."/>
            <person name="Abdeladhim M."/>
            <person name="Oristian J."/>
            <person name="Tskhvaradze L."/>
            <person name="Tsertsvadze N."/>
            <person name="Zakalashvili M."/>
            <person name="Valenzuela J.G."/>
            <person name="Kamhawi S."/>
        </authorList>
    </citation>
    <scope>NUCLEOTIDE SEQUENCE</scope>
    <source>
        <strain evidence="7">Wild-capture in Tbilisi</strain>
        <tissue evidence="7">Salivary glands</tissue>
    </source>
</reference>
<dbReference type="GO" id="GO:0000978">
    <property type="term" value="F:RNA polymerase II cis-regulatory region sequence-specific DNA binding"/>
    <property type="evidence" value="ECO:0007669"/>
    <property type="project" value="TreeGrafter"/>
</dbReference>
<dbReference type="Pfam" id="PF00170">
    <property type="entry name" value="bZIP_1"/>
    <property type="match status" value="1"/>
</dbReference>
<dbReference type="InterPro" id="IPR046347">
    <property type="entry name" value="bZIP_sf"/>
</dbReference>
<evidence type="ECO:0000259" key="6">
    <source>
        <dbReference type="PROSITE" id="PS50217"/>
    </source>
</evidence>
<dbReference type="PROSITE" id="PS50217">
    <property type="entry name" value="BZIP"/>
    <property type="match status" value="1"/>
</dbReference>
<dbReference type="SUPFAM" id="SSF57959">
    <property type="entry name" value="Leucine zipper domain"/>
    <property type="match status" value="1"/>
</dbReference>
<feature type="coiled-coil region" evidence="4">
    <location>
        <begin position="181"/>
        <end position="211"/>
    </location>
</feature>
<dbReference type="PANTHER" id="PTHR23351">
    <property type="entry name" value="FOS TRANSCRIPTION FACTOR-RELATED"/>
    <property type="match status" value="1"/>
</dbReference>
<evidence type="ECO:0000256" key="3">
    <source>
        <dbReference type="ARBA" id="ARBA00023163"/>
    </source>
</evidence>
<dbReference type="EMBL" id="GIFK01001188">
    <property type="protein sequence ID" value="NBJ58891.1"/>
    <property type="molecule type" value="Transcribed_RNA"/>
</dbReference>
<dbReference type="GO" id="GO:0000981">
    <property type="term" value="F:DNA-binding transcription factor activity, RNA polymerase II-specific"/>
    <property type="evidence" value="ECO:0007669"/>
    <property type="project" value="TreeGrafter"/>
</dbReference>
<feature type="domain" description="BZIP" evidence="6">
    <location>
        <begin position="149"/>
        <end position="212"/>
    </location>
</feature>
<keyword evidence="4" id="KW-0175">Coiled coil</keyword>
<accession>A0A6B2E6P9</accession>
<protein>
    <submittedName>
        <fullName evidence="7">Putative cyclic amp-dependent transcription factor atf-3</fullName>
    </submittedName>
</protein>
<dbReference type="Gene3D" id="1.20.5.170">
    <property type="match status" value="1"/>
</dbReference>
<dbReference type="PRINTS" id="PR00042">
    <property type="entry name" value="LEUZIPPRFOS"/>
</dbReference>
<dbReference type="InterPro" id="IPR004827">
    <property type="entry name" value="bZIP"/>
</dbReference>
<keyword evidence="2" id="KW-0238">DNA-binding</keyword>
<keyword evidence="3" id="KW-0804">Transcription</keyword>
<sequence length="421" mass="45927">MFDLNMGLAGAPLLGVDGSGVCTTPRTPEILNSLIDITNPLEYSYSSARPSQVSNVDSCCSDSTLDSPAGQTTPPSVQKTCSLLIKAGLKLSIQSKRKMSGGSAGDSNSGVEHDGKMAKREENTSDEDGDEKMMTKNGSHQKHLTPEDEDRRRRRRERNKIAATKCRMKKRERTLNLVSESEVLEQQNIELKTQERALESQKRKLMEALQSHSPQCMRPGGYSPPTTCYQSQCKFGANCHMTKGDGAQQSLEIDTTHSFGCKSSDSNTTCYNSPESGCNALKSPVEMDLVAYHSPGMKNEYIPNCESGEEAGVLGCSQFMLKTELTDSSPYTSVQSADRFLFENTDNYDADRVPDIIRGDNNNDYTGSCGTFVENTLLKADFLSATSEFINLADGTETQFTDLDSGITTYTSLPPNSNGGC</sequence>
<organism evidence="7">
    <name type="scientific">Phlebotomus kandelakii</name>
    <dbReference type="NCBI Taxonomy" id="1109342"/>
    <lineage>
        <taxon>Eukaryota</taxon>
        <taxon>Metazoa</taxon>
        <taxon>Ecdysozoa</taxon>
        <taxon>Arthropoda</taxon>
        <taxon>Hexapoda</taxon>
        <taxon>Insecta</taxon>
        <taxon>Pterygota</taxon>
        <taxon>Neoptera</taxon>
        <taxon>Endopterygota</taxon>
        <taxon>Diptera</taxon>
        <taxon>Nematocera</taxon>
        <taxon>Psychodoidea</taxon>
        <taxon>Psychodidae</taxon>
        <taxon>Phlebotomus</taxon>
        <taxon>Larroussius</taxon>
    </lineage>
</organism>
<evidence type="ECO:0000256" key="2">
    <source>
        <dbReference type="ARBA" id="ARBA00023125"/>
    </source>
</evidence>
<evidence type="ECO:0000256" key="4">
    <source>
        <dbReference type="SAM" id="Coils"/>
    </source>
</evidence>
<evidence type="ECO:0000256" key="1">
    <source>
        <dbReference type="ARBA" id="ARBA00023015"/>
    </source>
</evidence>